<accession>A0A251XM94</accession>
<dbReference type="CDD" id="cd00569">
    <property type="entry name" value="HTH_Hin_like"/>
    <property type="match status" value="1"/>
</dbReference>
<evidence type="ECO:0000259" key="2">
    <source>
        <dbReference type="Pfam" id="PF02796"/>
    </source>
</evidence>
<sequence>MVFTVMAAPPQIEFQIERKRITDSLSKRQAAGEDLGGRRQAFTDSQVANAARLIDAGEPATQLARVTGMSRATLYPDFRTFRKPKQQPRSRVGRPPSISPLAPLPGPFRRTGLLR</sequence>
<feature type="domain" description="Resolvase HTH" evidence="2">
    <location>
        <begin position="37"/>
        <end position="75"/>
    </location>
</feature>
<protein>
    <submittedName>
        <fullName evidence="3">Helix-turn-helix domain of resolvase</fullName>
    </submittedName>
</protein>
<keyword evidence="4" id="KW-1185">Reference proteome</keyword>
<comment type="caution">
    <text evidence="3">The sequence shown here is derived from an EMBL/GenBank/DDBJ whole genome shotgun (WGS) entry which is preliminary data.</text>
</comment>
<feature type="region of interest" description="Disordered" evidence="1">
    <location>
        <begin position="77"/>
        <end position="115"/>
    </location>
</feature>
<dbReference type="Gene3D" id="1.10.10.60">
    <property type="entry name" value="Homeodomain-like"/>
    <property type="match status" value="1"/>
</dbReference>
<evidence type="ECO:0000313" key="4">
    <source>
        <dbReference type="Proteomes" id="UP000195062"/>
    </source>
</evidence>
<dbReference type="InterPro" id="IPR006120">
    <property type="entry name" value="Resolvase_HTH_dom"/>
</dbReference>
<dbReference type="Proteomes" id="UP000195062">
    <property type="component" value="Unassembled WGS sequence"/>
</dbReference>
<name>A0A251XM94_CLAMM</name>
<dbReference type="InterPro" id="IPR009057">
    <property type="entry name" value="Homeodomain-like_sf"/>
</dbReference>
<dbReference type="SUPFAM" id="SSF46689">
    <property type="entry name" value="Homeodomain-like"/>
    <property type="match status" value="1"/>
</dbReference>
<proteinExistence type="predicted"/>
<evidence type="ECO:0000256" key="1">
    <source>
        <dbReference type="SAM" id="MobiDB-lite"/>
    </source>
</evidence>
<gene>
    <name evidence="3" type="ORF">CMMCAS07_06210</name>
</gene>
<dbReference type="GO" id="GO:0003677">
    <property type="term" value="F:DNA binding"/>
    <property type="evidence" value="ECO:0007669"/>
    <property type="project" value="InterPro"/>
</dbReference>
<reference evidence="3 4" key="1">
    <citation type="submission" date="2016-08" db="EMBL/GenBank/DDBJ databases">
        <title>Genome sequence of Clavibacter michiganensis subsp. michiganensis strain CASJ007.</title>
        <authorList>
            <person name="Thapa S.P."/>
            <person name="Coaker G."/>
        </authorList>
    </citation>
    <scope>NUCLEOTIDE SEQUENCE [LARGE SCALE GENOMIC DNA]</scope>
    <source>
        <strain evidence="3">CASJ007</strain>
    </source>
</reference>
<dbReference type="EMBL" id="MDHH01000001">
    <property type="protein sequence ID" value="OUE04520.1"/>
    <property type="molecule type" value="Genomic_DNA"/>
</dbReference>
<evidence type="ECO:0000313" key="3">
    <source>
        <dbReference type="EMBL" id="OUE04520.1"/>
    </source>
</evidence>
<organism evidence="3 4">
    <name type="scientific">Clavibacter michiganensis subsp. michiganensis</name>
    <dbReference type="NCBI Taxonomy" id="33013"/>
    <lineage>
        <taxon>Bacteria</taxon>
        <taxon>Bacillati</taxon>
        <taxon>Actinomycetota</taxon>
        <taxon>Actinomycetes</taxon>
        <taxon>Micrococcales</taxon>
        <taxon>Microbacteriaceae</taxon>
        <taxon>Clavibacter</taxon>
    </lineage>
</organism>
<feature type="compositionally biased region" description="Basic residues" evidence="1">
    <location>
        <begin position="81"/>
        <end position="92"/>
    </location>
</feature>
<dbReference type="AlphaFoldDB" id="A0A251XM94"/>
<dbReference type="Pfam" id="PF02796">
    <property type="entry name" value="HTH_7"/>
    <property type="match status" value="1"/>
</dbReference>
<dbReference type="GO" id="GO:0000150">
    <property type="term" value="F:DNA strand exchange activity"/>
    <property type="evidence" value="ECO:0007669"/>
    <property type="project" value="InterPro"/>
</dbReference>